<keyword evidence="2" id="KW-1185">Reference proteome</keyword>
<dbReference type="EMBL" id="KV425892">
    <property type="protein sequence ID" value="KZW01713.1"/>
    <property type="molecule type" value="Genomic_DNA"/>
</dbReference>
<proteinExistence type="predicted"/>
<dbReference type="InParanoid" id="A0A165P6C3"/>
<reference evidence="1 2" key="1">
    <citation type="journal article" date="2016" name="Mol. Biol. Evol.">
        <title>Comparative Genomics of Early-Diverging Mushroom-Forming Fungi Provides Insights into the Origins of Lignocellulose Decay Capabilities.</title>
        <authorList>
            <person name="Nagy L.G."/>
            <person name="Riley R."/>
            <person name="Tritt A."/>
            <person name="Adam C."/>
            <person name="Daum C."/>
            <person name="Floudas D."/>
            <person name="Sun H."/>
            <person name="Yadav J.S."/>
            <person name="Pangilinan J."/>
            <person name="Larsson K.H."/>
            <person name="Matsuura K."/>
            <person name="Barry K."/>
            <person name="Labutti K."/>
            <person name="Kuo R."/>
            <person name="Ohm R.A."/>
            <person name="Bhattacharya S.S."/>
            <person name="Shirouzu T."/>
            <person name="Yoshinaga Y."/>
            <person name="Martin F.M."/>
            <person name="Grigoriev I.V."/>
            <person name="Hibbett D.S."/>
        </authorList>
    </citation>
    <scope>NUCLEOTIDE SEQUENCE [LARGE SCALE GENOMIC DNA]</scope>
    <source>
        <strain evidence="1 2">HHB12029</strain>
    </source>
</reference>
<dbReference type="Proteomes" id="UP000077266">
    <property type="component" value="Unassembled WGS sequence"/>
</dbReference>
<gene>
    <name evidence="1" type="ORF">EXIGLDRAFT_745010</name>
</gene>
<evidence type="ECO:0000313" key="2">
    <source>
        <dbReference type="Proteomes" id="UP000077266"/>
    </source>
</evidence>
<dbReference type="AlphaFoldDB" id="A0A165P6C3"/>
<protein>
    <submittedName>
        <fullName evidence="1">Uncharacterized protein</fullName>
    </submittedName>
</protein>
<name>A0A165P6C3_EXIGL</name>
<dbReference type="OrthoDB" id="2745518at2759"/>
<sequence>MSTIHDLPLQTLDEILMAKSHQLLSPAETEVQIPSEMKPIVVLAEEPDVKCWNPMCGAQPGLQLWNARNWGYGPRCLRLDTLLHSLPDYLRNNCYERRLFLHLLGTTYAGPRPVTREHVDLGRDYLQIIEAYDVVPGMTVARVVQELCNLPALICDEEYKALLDNDDFSGLTSNDLMCAECLDRMVKARLWIWWSYIKEKYASQEHDKERCRYGYECDLQPWKPDHASQCNHARPNIRGLNGRGRRRARRELEAAAKGAAKMSPEHGEPCAAELEDVDGEDATAVPNSPLVPTSMTTYILGLPAAIFRFLTHFGWIRSPSA</sequence>
<accession>A0A165P6C3</accession>
<organism evidence="1 2">
    <name type="scientific">Exidia glandulosa HHB12029</name>
    <dbReference type="NCBI Taxonomy" id="1314781"/>
    <lineage>
        <taxon>Eukaryota</taxon>
        <taxon>Fungi</taxon>
        <taxon>Dikarya</taxon>
        <taxon>Basidiomycota</taxon>
        <taxon>Agaricomycotina</taxon>
        <taxon>Agaricomycetes</taxon>
        <taxon>Auriculariales</taxon>
        <taxon>Exidiaceae</taxon>
        <taxon>Exidia</taxon>
    </lineage>
</organism>
<evidence type="ECO:0000313" key="1">
    <source>
        <dbReference type="EMBL" id="KZW01713.1"/>
    </source>
</evidence>